<dbReference type="SUPFAM" id="SSF57959">
    <property type="entry name" value="Leucine zipper domain"/>
    <property type="match status" value="1"/>
</dbReference>
<dbReference type="Proteomes" id="UP000549394">
    <property type="component" value="Unassembled WGS sequence"/>
</dbReference>
<keyword evidence="5" id="KW-0539">Nucleus</keyword>
<gene>
    <name evidence="8" type="ORF">DGYR_LOCUS12156</name>
</gene>
<keyword evidence="6" id="KW-0175">Coiled coil</keyword>
<dbReference type="PROSITE" id="PS50217">
    <property type="entry name" value="BZIP"/>
    <property type="match status" value="1"/>
</dbReference>
<evidence type="ECO:0000259" key="7">
    <source>
        <dbReference type="PROSITE" id="PS50217"/>
    </source>
</evidence>
<keyword evidence="2" id="KW-0805">Transcription regulation</keyword>
<accession>A0A7I8W957</accession>
<dbReference type="OrthoDB" id="10039716at2759"/>
<dbReference type="InterPro" id="IPR046347">
    <property type="entry name" value="bZIP_sf"/>
</dbReference>
<dbReference type="AlphaFoldDB" id="A0A7I8W957"/>
<name>A0A7I8W957_9ANNE</name>
<evidence type="ECO:0000256" key="6">
    <source>
        <dbReference type="SAM" id="Coils"/>
    </source>
</evidence>
<keyword evidence="3" id="KW-0238">DNA-binding</keyword>
<evidence type="ECO:0000313" key="8">
    <source>
        <dbReference type="EMBL" id="CAD5124644.1"/>
    </source>
</evidence>
<comment type="subcellular location">
    <subcellularLocation>
        <location evidence="1">Nucleus</location>
    </subcellularLocation>
</comment>
<evidence type="ECO:0000256" key="1">
    <source>
        <dbReference type="ARBA" id="ARBA00004123"/>
    </source>
</evidence>
<evidence type="ECO:0000256" key="2">
    <source>
        <dbReference type="ARBA" id="ARBA00023015"/>
    </source>
</evidence>
<proteinExistence type="predicted"/>
<dbReference type="GO" id="GO:0000981">
    <property type="term" value="F:DNA-binding transcription factor activity, RNA polymerase II-specific"/>
    <property type="evidence" value="ECO:0007669"/>
    <property type="project" value="TreeGrafter"/>
</dbReference>
<keyword evidence="4" id="KW-0804">Transcription</keyword>
<evidence type="ECO:0000313" key="9">
    <source>
        <dbReference type="Proteomes" id="UP000549394"/>
    </source>
</evidence>
<dbReference type="GO" id="GO:0005634">
    <property type="term" value="C:nucleus"/>
    <property type="evidence" value="ECO:0007669"/>
    <property type="project" value="UniProtKB-SubCell"/>
</dbReference>
<evidence type="ECO:0000256" key="4">
    <source>
        <dbReference type="ARBA" id="ARBA00023163"/>
    </source>
</evidence>
<feature type="domain" description="BZIP" evidence="7">
    <location>
        <begin position="150"/>
        <end position="213"/>
    </location>
</feature>
<evidence type="ECO:0000256" key="5">
    <source>
        <dbReference type="ARBA" id="ARBA00023242"/>
    </source>
</evidence>
<comment type="caution">
    <text evidence="8">The sequence shown here is derived from an EMBL/GenBank/DDBJ whole genome shotgun (WGS) entry which is preliminary data.</text>
</comment>
<evidence type="ECO:0000256" key="3">
    <source>
        <dbReference type="ARBA" id="ARBA00023125"/>
    </source>
</evidence>
<sequence>MELRKTETPTLKSQAYSSEEQIALLDVLNFPEILETKEMDVRMNYGPSGQFNDNDLSDLNIDELIKNPTLELPLSPVESEFVEEEMKPENSQNLEDFEKNFDFDHFLANFKEEVGVLDDQQLSDSEPCLKRAHLDFDSEAIEANYYVEGDTKYRERRRKNNIASKRSRQIRKAKNVAQEEEVVILERQNEDLRRKVTDLEAQNKEFREKLMVLLCKKK</sequence>
<dbReference type="InterPro" id="IPR040223">
    <property type="entry name" value="PAR_bZIP"/>
</dbReference>
<dbReference type="GO" id="GO:0000978">
    <property type="term" value="F:RNA polymerase II cis-regulatory region sequence-specific DNA binding"/>
    <property type="evidence" value="ECO:0007669"/>
    <property type="project" value="TreeGrafter"/>
</dbReference>
<dbReference type="EMBL" id="CAJFCJ010000022">
    <property type="protein sequence ID" value="CAD5124644.1"/>
    <property type="molecule type" value="Genomic_DNA"/>
</dbReference>
<protein>
    <submittedName>
        <fullName evidence="8">DgyrCDS12912</fullName>
    </submittedName>
</protein>
<dbReference type="PANTHER" id="PTHR11988:SF27">
    <property type="entry name" value="GH27708P"/>
    <property type="match status" value="1"/>
</dbReference>
<dbReference type="Pfam" id="PF07716">
    <property type="entry name" value="bZIP_2"/>
    <property type="match status" value="1"/>
</dbReference>
<dbReference type="InterPro" id="IPR004827">
    <property type="entry name" value="bZIP"/>
</dbReference>
<reference evidence="8 9" key="1">
    <citation type="submission" date="2020-08" db="EMBL/GenBank/DDBJ databases">
        <authorList>
            <person name="Hejnol A."/>
        </authorList>
    </citation>
    <scope>NUCLEOTIDE SEQUENCE [LARGE SCALE GENOMIC DNA]</scope>
</reference>
<organism evidence="8 9">
    <name type="scientific">Dimorphilus gyrociliatus</name>
    <dbReference type="NCBI Taxonomy" id="2664684"/>
    <lineage>
        <taxon>Eukaryota</taxon>
        <taxon>Metazoa</taxon>
        <taxon>Spiralia</taxon>
        <taxon>Lophotrochozoa</taxon>
        <taxon>Annelida</taxon>
        <taxon>Polychaeta</taxon>
        <taxon>Polychaeta incertae sedis</taxon>
        <taxon>Dinophilidae</taxon>
        <taxon>Dimorphilus</taxon>
    </lineage>
</organism>
<dbReference type="Gene3D" id="1.20.5.170">
    <property type="match status" value="1"/>
</dbReference>
<dbReference type="PANTHER" id="PTHR11988">
    <property type="entry name" value="THYROTROPH EMBRYONIC FACTOR RELATED"/>
    <property type="match status" value="1"/>
</dbReference>
<dbReference type="SMART" id="SM00338">
    <property type="entry name" value="BRLZ"/>
    <property type="match status" value="1"/>
</dbReference>
<keyword evidence="9" id="KW-1185">Reference proteome</keyword>
<feature type="coiled-coil region" evidence="6">
    <location>
        <begin position="175"/>
        <end position="216"/>
    </location>
</feature>